<organism evidence="2 3">
    <name type="scientific">Coffea arabica</name>
    <name type="common">Arabian coffee</name>
    <dbReference type="NCBI Taxonomy" id="13443"/>
    <lineage>
        <taxon>Eukaryota</taxon>
        <taxon>Viridiplantae</taxon>
        <taxon>Streptophyta</taxon>
        <taxon>Embryophyta</taxon>
        <taxon>Tracheophyta</taxon>
        <taxon>Spermatophyta</taxon>
        <taxon>Magnoliopsida</taxon>
        <taxon>eudicotyledons</taxon>
        <taxon>Gunneridae</taxon>
        <taxon>Pentapetalae</taxon>
        <taxon>asterids</taxon>
        <taxon>lamiids</taxon>
        <taxon>Gentianales</taxon>
        <taxon>Rubiaceae</taxon>
        <taxon>Ixoroideae</taxon>
        <taxon>Gardenieae complex</taxon>
        <taxon>Bertiereae - Coffeeae clade</taxon>
        <taxon>Coffeeae</taxon>
        <taxon>Coffea</taxon>
    </lineage>
</organism>
<dbReference type="InterPro" id="IPR053151">
    <property type="entry name" value="RNase_H-like"/>
</dbReference>
<gene>
    <name evidence="3" type="primary">LOC140008680</name>
</gene>
<sequence length="214" mass="23839">MALNNRNYALFNGKIRHPLSLVNLAAHSLSEFHEANTRPIMTPPQTARLRWSAPPSLHFKINFDAAISTAQTIFGIGVVVRDHEGSFMAGLAKKFVGSVSVEIAEAHVAREVVYLARNLMIPSFILEGDAASIIKLILHKENILSDLGLILEDIYLALLDQLCIDVKWIPIEANKVAHILANRAKNANPYKSLWNAPPNFVKQIVLDDLQQFQE</sequence>
<dbReference type="PANTHER" id="PTHR47723:SF24">
    <property type="entry name" value="RNASE H TYPE-1 DOMAIN-CONTAINING PROTEIN"/>
    <property type="match status" value="1"/>
</dbReference>
<dbReference type="GeneID" id="140008680"/>
<dbReference type="Pfam" id="PF13456">
    <property type="entry name" value="RVT_3"/>
    <property type="match status" value="1"/>
</dbReference>
<dbReference type="InterPro" id="IPR036397">
    <property type="entry name" value="RNaseH_sf"/>
</dbReference>
<dbReference type="InterPro" id="IPR002156">
    <property type="entry name" value="RNaseH_domain"/>
</dbReference>
<dbReference type="Proteomes" id="UP001652660">
    <property type="component" value="Chromosome 6c"/>
</dbReference>
<dbReference type="InterPro" id="IPR012337">
    <property type="entry name" value="RNaseH-like_sf"/>
</dbReference>
<dbReference type="PANTHER" id="PTHR47723">
    <property type="entry name" value="OS05G0353850 PROTEIN"/>
    <property type="match status" value="1"/>
</dbReference>
<name>A0ABM4UQS8_COFAR</name>
<protein>
    <recommendedName>
        <fullName evidence="1">RNase H type-1 domain-containing protein</fullName>
    </recommendedName>
</protein>
<dbReference type="RefSeq" id="XP_071909630.1">
    <property type="nucleotide sequence ID" value="XM_072053529.1"/>
</dbReference>
<keyword evidence="2" id="KW-1185">Reference proteome</keyword>
<feature type="domain" description="RNase H type-1" evidence="1">
    <location>
        <begin position="62"/>
        <end position="184"/>
    </location>
</feature>
<accession>A0ABM4UQS8</accession>
<dbReference type="InterPro" id="IPR044730">
    <property type="entry name" value="RNase_H-like_dom_plant"/>
</dbReference>
<proteinExistence type="predicted"/>
<reference evidence="3" key="1">
    <citation type="submission" date="2025-08" db="UniProtKB">
        <authorList>
            <consortium name="RefSeq"/>
        </authorList>
    </citation>
    <scope>IDENTIFICATION</scope>
    <source>
        <tissue evidence="3">Leaves</tissue>
    </source>
</reference>
<dbReference type="CDD" id="cd06222">
    <property type="entry name" value="RNase_H_like"/>
    <property type="match status" value="1"/>
</dbReference>
<dbReference type="SUPFAM" id="SSF53098">
    <property type="entry name" value="Ribonuclease H-like"/>
    <property type="match status" value="1"/>
</dbReference>
<evidence type="ECO:0000259" key="1">
    <source>
        <dbReference type="Pfam" id="PF13456"/>
    </source>
</evidence>
<evidence type="ECO:0000313" key="2">
    <source>
        <dbReference type="Proteomes" id="UP001652660"/>
    </source>
</evidence>
<evidence type="ECO:0000313" key="3">
    <source>
        <dbReference type="RefSeq" id="XP_071909630.1"/>
    </source>
</evidence>
<dbReference type="Gene3D" id="3.30.420.10">
    <property type="entry name" value="Ribonuclease H-like superfamily/Ribonuclease H"/>
    <property type="match status" value="1"/>
</dbReference>